<gene>
    <name evidence="1" type="ORF">AVEN_189660_1</name>
</gene>
<protein>
    <submittedName>
        <fullName evidence="1">Uncharacterized protein</fullName>
    </submittedName>
</protein>
<accession>A0A4Y2LYX3</accession>
<name>A0A4Y2LYX3_ARAVE</name>
<dbReference type="EMBL" id="BGPR01006553">
    <property type="protein sequence ID" value="GBN19985.1"/>
    <property type="molecule type" value="Genomic_DNA"/>
</dbReference>
<dbReference type="Proteomes" id="UP000499080">
    <property type="component" value="Unassembled WGS sequence"/>
</dbReference>
<sequence length="106" mass="12130">MYLFESCHWLIVQSLLPHPTLTPLYLQVINCSFEVTPDWLQKFTFASPPLLHPPPPPTRPRSRNTPLKNILPLFCSKLLSTVVSGSDEPQAPQRISFVRSFDHTFT</sequence>
<reference evidence="1 2" key="1">
    <citation type="journal article" date="2019" name="Sci. Rep.">
        <title>Orb-weaving spider Araneus ventricosus genome elucidates the spidroin gene catalogue.</title>
        <authorList>
            <person name="Kono N."/>
            <person name="Nakamura H."/>
            <person name="Ohtoshi R."/>
            <person name="Moran D.A.P."/>
            <person name="Shinohara A."/>
            <person name="Yoshida Y."/>
            <person name="Fujiwara M."/>
            <person name="Mori M."/>
            <person name="Tomita M."/>
            <person name="Arakawa K."/>
        </authorList>
    </citation>
    <scope>NUCLEOTIDE SEQUENCE [LARGE SCALE GENOMIC DNA]</scope>
</reference>
<proteinExistence type="predicted"/>
<evidence type="ECO:0000313" key="2">
    <source>
        <dbReference type="Proteomes" id="UP000499080"/>
    </source>
</evidence>
<dbReference type="AlphaFoldDB" id="A0A4Y2LYX3"/>
<organism evidence="1 2">
    <name type="scientific">Araneus ventricosus</name>
    <name type="common">Orbweaver spider</name>
    <name type="synonym">Epeira ventricosa</name>
    <dbReference type="NCBI Taxonomy" id="182803"/>
    <lineage>
        <taxon>Eukaryota</taxon>
        <taxon>Metazoa</taxon>
        <taxon>Ecdysozoa</taxon>
        <taxon>Arthropoda</taxon>
        <taxon>Chelicerata</taxon>
        <taxon>Arachnida</taxon>
        <taxon>Araneae</taxon>
        <taxon>Araneomorphae</taxon>
        <taxon>Entelegynae</taxon>
        <taxon>Araneoidea</taxon>
        <taxon>Araneidae</taxon>
        <taxon>Araneus</taxon>
    </lineage>
</organism>
<evidence type="ECO:0000313" key="1">
    <source>
        <dbReference type="EMBL" id="GBN19985.1"/>
    </source>
</evidence>
<keyword evidence="2" id="KW-1185">Reference proteome</keyword>
<comment type="caution">
    <text evidence="1">The sequence shown here is derived from an EMBL/GenBank/DDBJ whole genome shotgun (WGS) entry which is preliminary data.</text>
</comment>